<feature type="domain" description="PX" evidence="2">
    <location>
        <begin position="1"/>
        <end position="123"/>
    </location>
</feature>
<comment type="caution">
    <text evidence="3">The sequence shown here is derived from an EMBL/GenBank/DDBJ whole genome shotgun (WGS) entry which is preliminary data.</text>
</comment>
<gene>
    <name evidence="3" type="ORF">ECRASSUSDP1_LOCUS3776</name>
</gene>
<dbReference type="InterPro" id="IPR036871">
    <property type="entry name" value="PX_dom_sf"/>
</dbReference>
<name>A0AAD1UC89_EUPCR</name>
<dbReference type="Pfam" id="PF00787">
    <property type="entry name" value="PX"/>
    <property type="match status" value="1"/>
</dbReference>
<reference evidence="3" key="1">
    <citation type="submission" date="2023-07" db="EMBL/GenBank/DDBJ databases">
        <authorList>
            <consortium name="AG Swart"/>
            <person name="Singh M."/>
            <person name="Singh A."/>
            <person name="Seah K."/>
            <person name="Emmerich C."/>
        </authorList>
    </citation>
    <scope>NUCLEOTIDE SEQUENCE</scope>
    <source>
        <strain evidence="3">DP1</strain>
    </source>
</reference>
<proteinExistence type="predicted"/>
<dbReference type="SMART" id="SM00312">
    <property type="entry name" value="PX"/>
    <property type="match status" value="1"/>
</dbReference>
<keyword evidence="1" id="KW-0175">Coiled coil</keyword>
<evidence type="ECO:0000313" key="3">
    <source>
        <dbReference type="EMBL" id="CAI2362453.1"/>
    </source>
</evidence>
<dbReference type="CDD" id="cd06093">
    <property type="entry name" value="PX_domain"/>
    <property type="match status" value="1"/>
</dbReference>
<dbReference type="PANTHER" id="PTHR10555:SF170">
    <property type="entry name" value="FI18122P1"/>
    <property type="match status" value="1"/>
</dbReference>
<organism evidence="3 4">
    <name type="scientific">Euplotes crassus</name>
    <dbReference type="NCBI Taxonomy" id="5936"/>
    <lineage>
        <taxon>Eukaryota</taxon>
        <taxon>Sar</taxon>
        <taxon>Alveolata</taxon>
        <taxon>Ciliophora</taxon>
        <taxon>Intramacronucleata</taxon>
        <taxon>Spirotrichea</taxon>
        <taxon>Hypotrichia</taxon>
        <taxon>Euplotida</taxon>
        <taxon>Euplotidae</taxon>
        <taxon>Moneuplotes</taxon>
    </lineage>
</organism>
<sequence length="397" mass="45871">MQPTFMQDDKIEWDRSEYDICIVEIVKQGHTSYKIKGVDKNGELDICRRYKEFYALRNIMRKRWVGFYIPGIPPKKPIGNKEDIVVKERWYLLNRFLQEVSKIPHLWESEEMGIFLRPKMDVEKNLNLLGKMTSEQILERISTYCGVDYLAATSTQNKYKDVLRDFVGSSKDLFKFLNNFKEYAKKLEQIRKLKLLADAKLGGFLAKYEESTVALYGISDFTNNRVVSNTDNDAVRSTLDGVPKTVDNPYSVFKHWVKEEIIDFHALVEAISQKNLLEGMKNKAESKKRSSQSELDKLNAGKKTFKSFFKSASQKATQITTLTQTIAQCDVDIENLEKAIVHVEMYLGDTALPVFKKKKVSAYYSTLKDLAGKEQTNCQNLLESWKVVYNAFSEKLQ</sequence>
<feature type="coiled-coil region" evidence="1">
    <location>
        <begin position="281"/>
        <end position="339"/>
    </location>
</feature>
<dbReference type="InterPro" id="IPR001683">
    <property type="entry name" value="PX_dom"/>
</dbReference>
<evidence type="ECO:0000256" key="1">
    <source>
        <dbReference type="SAM" id="Coils"/>
    </source>
</evidence>
<keyword evidence="4" id="KW-1185">Reference proteome</keyword>
<protein>
    <recommendedName>
        <fullName evidence="2">PX domain-containing protein</fullName>
    </recommendedName>
</protein>
<dbReference type="EMBL" id="CAMPGE010003614">
    <property type="protein sequence ID" value="CAI2362453.1"/>
    <property type="molecule type" value="Genomic_DNA"/>
</dbReference>
<dbReference type="SUPFAM" id="SSF64268">
    <property type="entry name" value="PX domain"/>
    <property type="match status" value="1"/>
</dbReference>
<dbReference type="PROSITE" id="PS50195">
    <property type="entry name" value="PX"/>
    <property type="match status" value="1"/>
</dbReference>
<accession>A0AAD1UC89</accession>
<dbReference type="GO" id="GO:0005768">
    <property type="term" value="C:endosome"/>
    <property type="evidence" value="ECO:0007669"/>
    <property type="project" value="TreeGrafter"/>
</dbReference>
<evidence type="ECO:0000313" key="4">
    <source>
        <dbReference type="Proteomes" id="UP001295684"/>
    </source>
</evidence>
<evidence type="ECO:0000259" key="2">
    <source>
        <dbReference type="PROSITE" id="PS50195"/>
    </source>
</evidence>
<dbReference type="AlphaFoldDB" id="A0AAD1UC89"/>
<dbReference type="Proteomes" id="UP001295684">
    <property type="component" value="Unassembled WGS sequence"/>
</dbReference>
<dbReference type="Gene3D" id="3.30.1520.10">
    <property type="entry name" value="Phox-like domain"/>
    <property type="match status" value="1"/>
</dbReference>
<dbReference type="GO" id="GO:0035091">
    <property type="term" value="F:phosphatidylinositol binding"/>
    <property type="evidence" value="ECO:0007669"/>
    <property type="project" value="InterPro"/>
</dbReference>
<dbReference type="PANTHER" id="PTHR10555">
    <property type="entry name" value="SORTING NEXIN"/>
    <property type="match status" value="1"/>
</dbReference>